<dbReference type="EMBL" id="ABJB010459170">
    <property type="status" value="NOT_ANNOTATED_CDS"/>
    <property type="molecule type" value="Genomic_DNA"/>
</dbReference>
<keyword evidence="8" id="KW-0539">Nucleus</keyword>
<dbReference type="EMBL" id="ABJB010175874">
    <property type="status" value="NOT_ANNOTATED_CDS"/>
    <property type="molecule type" value="Genomic_DNA"/>
</dbReference>
<dbReference type="SUPFAM" id="SSF47370">
    <property type="entry name" value="Bromodomain"/>
    <property type="match status" value="1"/>
</dbReference>
<gene>
    <name evidence="15" type="ORF">IscW_ISCW023060</name>
</gene>
<organism>
    <name type="scientific">Ixodes scapularis</name>
    <name type="common">Black-legged tick</name>
    <name type="synonym">Deer tick</name>
    <dbReference type="NCBI Taxonomy" id="6945"/>
    <lineage>
        <taxon>Eukaryota</taxon>
        <taxon>Metazoa</taxon>
        <taxon>Ecdysozoa</taxon>
        <taxon>Arthropoda</taxon>
        <taxon>Chelicerata</taxon>
        <taxon>Arachnida</taxon>
        <taxon>Acari</taxon>
        <taxon>Parasitiformes</taxon>
        <taxon>Ixodida</taxon>
        <taxon>Ixodoidea</taxon>
        <taxon>Ixodidae</taxon>
        <taxon>Ixodinae</taxon>
        <taxon>Ixodes</taxon>
    </lineage>
</organism>
<evidence type="ECO:0000256" key="11">
    <source>
        <dbReference type="SAM" id="MobiDB-lite"/>
    </source>
</evidence>
<dbReference type="PROSITE" id="PS50014">
    <property type="entry name" value="BROMODOMAIN_2"/>
    <property type="match status" value="1"/>
</dbReference>
<feature type="domain" description="DDT" evidence="14">
    <location>
        <begin position="171"/>
        <end position="231"/>
    </location>
</feature>
<feature type="region of interest" description="Disordered" evidence="11">
    <location>
        <begin position="652"/>
        <end position="677"/>
    </location>
</feature>
<dbReference type="SMART" id="SM00571">
    <property type="entry name" value="DDT"/>
    <property type="match status" value="1"/>
</dbReference>
<reference evidence="16" key="2">
    <citation type="submission" date="2020-05" db="UniProtKB">
        <authorList>
            <consortium name="EnsemblMetazoa"/>
        </authorList>
    </citation>
    <scope>IDENTIFICATION</scope>
    <source>
        <strain evidence="16">wikel</strain>
    </source>
</reference>
<dbReference type="EMBL" id="ABJB010054594">
    <property type="status" value="NOT_ANNOTATED_CDS"/>
    <property type="molecule type" value="Genomic_DNA"/>
</dbReference>
<dbReference type="PROSITE" id="PS50016">
    <property type="entry name" value="ZF_PHD_2"/>
    <property type="match status" value="2"/>
</dbReference>
<feature type="region of interest" description="Disordered" evidence="11">
    <location>
        <begin position="74"/>
        <end position="143"/>
    </location>
</feature>
<reference evidence="15 17" key="1">
    <citation type="submission" date="2008-03" db="EMBL/GenBank/DDBJ databases">
        <title>Annotation of Ixodes scapularis.</title>
        <authorList>
            <consortium name="Ixodes scapularis Genome Project Consortium"/>
            <person name="Caler E."/>
            <person name="Hannick L.I."/>
            <person name="Bidwell S."/>
            <person name="Joardar V."/>
            <person name="Thiagarajan M."/>
            <person name="Amedeo P."/>
            <person name="Galinsky K.J."/>
            <person name="Schobel S."/>
            <person name="Inman J."/>
            <person name="Hostetler J."/>
            <person name="Miller J."/>
            <person name="Hammond M."/>
            <person name="Megy K."/>
            <person name="Lawson D."/>
            <person name="Kodira C."/>
            <person name="Sutton G."/>
            <person name="Meyer J."/>
            <person name="Hill C.A."/>
            <person name="Birren B."/>
            <person name="Nene V."/>
            <person name="Collins F."/>
            <person name="Alarcon-Chaidez F."/>
            <person name="Wikel S."/>
            <person name="Strausberg R."/>
        </authorList>
    </citation>
    <scope>NUCLEOTIDE SEQUENCE [LARGE SCALE GENOMIC DNA]</scope>
    <source>
        <strain evidence="17">Wikel</strain>
        <strain evidence="15">Wikel colony</strain>
    </source>
</reference>
<dbReference type="VEuPathDB" id="VectorBase:ISCP_036539"/>
<dbReference type="CDD" id="cd15560">
    <property type="entry name" value="PHD2_3_BPTF"/>
    <property type="match status" value="1"/>
</dbReference>
<dbReference type="PRINTS" id="PR00503">
    <property type="entry name" value="BROMODOMAIN"/>
</dbReference>
<feature type="compositionally biased region" description="Low complexity" evidence="11">
    <location>
        <begin position="652"/>
        <end position="665"/>
    </location>
</feature>
<dbReference type="EMBL" id="ABJB010046462">
    <property type="status" value="NOT_ANNOTATED_CDS"/>
    <property type="molecule type" value="Genomic_DNA"/>
</dbReference>
<feature type="domain" description="PHD-type" evidence="13">
    <location>
        <begin position="321"/>
        <end position="368"/>
    </location>
</feature>
<dbReference type="SUPFAM" id="SSF57903">
    <property type="entry name" value="FYVE/PHD zinc finger"/>
    <property type="match status" value="2"/>
</dbReference>
<feature type="region of interest" description="Disordered" evidence="11">
    <location>
        <begin position="2081"/>
        <end position="2116"/>
    </location>
</feature>
<dbReference type="PaxDb" id="6945-B7QLX5"/>
<evidence type="ECO:0000259" key="12">
    <source>
        <dbReference type="PROSITE" id="PS50014"/>
    </source>
</evidence>
<dbReference type="EMBL" id="ABJB010245026">
    <property type="status" value="NOT_ANNOTATED_CDS"/>
    <property type="molecule type" value="Genomic_DNA"/>
</dbReference>
<evidence type="ECO:0000259" key="14">
    <source>
        <dbReference type="PROSITE" id="PS50827"/>
    </source>
</evidence>
<feature type="region of interest" description="Disordered" evidence="11">
    <location>
        <begin position="1061"/>
        <end position="1080"/>
    </location>
</feature>
<proteinExistence type="evidence at protein level"/>
<evidence type="ECO:0000256" key="2">
    <source>
        <dbReference type="ARBA" id="ARBA00022723"/>
    </source>
</evidence>
<feature type="compositionally biased region" description="Basic and acidic residues" evidence="11">
    <location>
        <begin position="1624"/>
        <end position="1647"/>
    </location>
</feature>
<feature type="compositionally biased region" description="Basic and acidic residues" evidence="11">
    <location>
        <begin position="486"/>
        <end position="519"/>
    </location>
</feature>
<dbReference type="EMBL" id="ABJB010616872">
    <property type="status" value="NOT_ANNOTATED_CDS"/>
    <property type="molecule type" value="Genomic_DNA"/>
</dbReference>
<dbReference type="EMBL" id="ABJB010803393">
    <property type="status" value="NOT_ANNOTATED_CDS"/>
    <property type="molecule type" value="Genomic_DNA"/>
</dbReference>
<dbReference type="EMBL" id="DS968596">
    <property type="protein sequence ID" value="EEC19847.1"/>
    <property type="molecule type" value="Genomic_DNA"/>
</dbReference>
<evidence type="ECO:0007829" key="18">
    <source>
        <dbReference type="PeptideAtlas" id="B7QLX5"/>
    </source>
</evidence>
<dbReference type="PROSITE" id="PS50827">
    <property type="entry name" value="DDT"/>
    <property type="match status" value="1"/>
</dbReference>
<dbReference type="InterPro" id="IPR019786">
    <property type="entry name" value="Zinc_finger_PHD-type_CS"/>
</dbReference>
<accession>B7QLX5</accession>
<dbReference type="InterPro" id="IPR038028">
    <property type="entry name" value="BPTF"/>
</dbReference>
<dbReference type="Pfam" id="PF00628">
    <property type="entry name" value="PHD"/>
    <property type="match status" value="2"/>
</dbReference>
<dbReference type="InterPro" id="IPR019787">
    <property type="entry name" value="Znf_PHD-finger"/>
</dbReference>
<keyword evidence="7" id="KW-0804">Transcription</keyword>
<dbReference type="EC" id="2.3.1.48" evidence="15"/>
<evidence type="ECO:0000259" key="13">
    <source>
        <dbReference type="PROSITE" id="PS50016"/>
    </source>
</evidence>
<protein>
    <submittedName>
        <fullName evidence="15 16">Fetal alzheimer antigen, putative</fullName>
        <ecNumber evidence="15">2.3.1.48</ecNumber>
    </submittedName>
</protein>
<dbReference type="GO" id="GO:0061733">
    <property type="term" value="F:protein-lysine-acetyltransferase activity"/>
    <property type="evidence" value="ECO:0007669"/>
    <property type="project" value="UniProtKB-EC"/>
</dbReference>
<feature type="compositionally biased region" description="Low complexity" evidence="11">
    <location>
        <begin position="119"/>
        <end position="134"/>
    </location>
</feature>
<dbReference type="SMART" id="SM00297">
    <property type="entry name" value="BROMO"/>
    <property type="match status" value="1"/>
</dbReference>
<evidence type="ECO:0000256" key="5">
    <source>
        <dbReference type="ARBA" id="ARBA00023015"/>
    </source>
</evidence>
<keyword evidence="5" id="KW-0805">Transcription regulation</keyword>
<evidence type="ECO:0000313" key="16">
    <source>
        <dbReference type="EnsemblMetazoa" id="ISCW023060-PA"/>
    </source>
</evidence>
<dbReference type="SMART" id="SM00249">
    <property type="entry name" value="PHD"/>
    <property type="match status" value="2"/>
</dbReference>
<dbReference type="InParanoid" id="B7QLX5"/>
<dbReference type="GO" id="GO:0016589">
    <property type="term" value="C:NURF complex"/>
    <property type="evidence" value="ECO:0000318"/>
    <property type="project" value="GO_Central"/>
</dbReference>
<evidence type="ECO:0000256" key="7">
    <source>
        <dbReference type="ARBA" id="ARBA00023163"/>
    </source>
</evidence>
<dbReference type="FunCoup" id="B7QLX5">
    <property type="interactions" value="1849"/>
</dbReference>
<feature type="domain" description="Bromo" evidence="12">
    <location>
        <begin position="2401"/>
        <end position="2457"/>
    </location>
</feature>
<keyword evidence="15" id="KW-0808">Transferase</keyword>
<comment type="subcellular location">
    <subcellularLocation>
        <location evidence="1">Nucleus</location>
    </subcellularLocation>
</comment>
<feature type="compositionally biased region" description="Basic residues" evidence="11">
    <location>
        <begin position="1"/>
        <end position="12"/>
    </location>
</feature>
<dbReference type="InterPro" id="IPR036427">
    <property type="entry name" value="Bromodomain-like_sf"/>
</dbReference>
<dbReference type="InterPro" id="IPR013083">
    <property type="entry name" value="Znf_RING/FYVE/PHD"/>
</dbReference>
<dbReference type="PANTHER" id="PTHR45975:SF2">
    <property type="entry name" value="NUCLEOSOME-REMODELING FACTOR SUBUNIT BPTF"/>
    <property type="match status" value="1"/>
</dbReference>
<dbReference type="InterPro" id="IPR018501">
    <property type="entry name" value="DDT_dom"/>
</dbReference>
<evidence type="ECO:0000256" key="3">
    <source>
        <dbReference type="ARBA" id="ARBA00022771"/>
    </source>
</evidence>
<keyword evidence="4" id="KW-0862">Zinc</keyword>
<dbReference type="GO" id="GO:0006357">
    <property type="term" value="P:regulation of transcription by RNA polymerase II"/>
    <property type="evidence" value="ECO:0000318"/>
    <property type="project" value="GO_Central"/>
</dbReference>
<feature type="region of interest" description="Disordered" evidence="11">
    <location>
        <begin position="486"/>
        <end position="523"/>
    </location>
</feature>
<evidence type="ECO:0000256" key="1">
    <source>
        <dbReference type="ARBA" id="ARBA00004123"/>
    </source>
</evidence>
<feature type="region of interest" description="Disordered" evidence="11">
    <location>
        <begin position="1623"/>
        <end position="1654"/>
    </location>
</feature>
<dbReference type="InterPro" id="IPR028941">
    <property type="entry name" value="WHIM2_dom"/>
</dbReference>
<sequence>MSSRGRRGRGRPPKSAVLSHRPSLLKKPRYLYAGSGAQGSRVGLQLRPYDGPAVQPQLRQRLREKSQKVRTFIQSVLGDEEDNDFEAPSSADESDYQRGAEDDDDEERESVASYESDDASVYSQSSYSTISSSTPAKRKWTRRPHSPVFLQEREIPPLALPKSSEDLILPTCHIMRALSIYESLRHFRNILRLTPFRFEDFCVALMSDEQSALLSEAHIALLRAILREEEAAGTQFGPQDLKDSINVHLYMVDAVTWPAVLRMYLGSDPDFRSMLSALERCEYPFTTVASKLNVLEFLCDQFLTTAQAREDITSEGVAKHDDHCRVCHKLGDLLCCETCPAVFHLACLDPPLTDVPTEDWICTVCQANQVSGVTDCISDIEKGGLLSRQECLGLDRHGRKYWFLCRRIFVEGENNEVFYYSTSAQLEELLDVLDPEDLELDLCRTIADFREEITKHMELTEKLTNSSKGNRKTYLDAENAALAKVQAERAARRAKEEEERREREAREAQEAEERRRQELEESLAAEEALERSLLEAEANISAATEQEGAADGCQESVVESTVVDNMVVDGDVVETSMLPPEKMDVEEEVMSSAVEAEEEVTTTTTMVTVVTTTTTTTSSTKTVTVGGSRSSIVTRSKTGALVPRSFAYEASSARAASSGGATSASGGTGKKGASDSDADSVLVLTKDGEISRVARGKVGGAVPLNSGSLLFKLGMEGSYRSFTNQYHSNTLALNKHQHAEDRDKRRHLSHKFSLTTASEFKWGGAVHGSRAALVGTLRQTLLQLENSVPAALLHPNWAIHRSNWLRAVNMCTSPRDFSLALAILEASVKPVLFNAAWSDVLGHTRLRRSTAAEREEKKKSEKRERRELMEEEVDRSVWVKYTLGLKHQVWKQKGEEYRITGQGGWLWNSCTRTVRHLPAHTVGLRAGPHKVVISLQGHKDAVVAAPTTKAIAPADGEAASKADGEVKMETGEAAPEPPKEPATREVKITGETLLKAMLASRAMVVELVDVSESLSSPVRTLYPKVARPTKIDGFLDRRMKLKELEDRLAETAAARVKVEPQVDVESVDPPQKAGIAGRSLPNGMVGTDEASFDAVEQARRCYSPLCRQGASGGASVLCYSPACRARVAVVMPQRTVVKVDVESVDPPQKAGIAGRSLPNGMVGADEASFDAVEQARRCYSPLCRQGASGGASVLCYSPACRARVAVVMPQRTVVKVVTNNNRQVLNNGQTKAEAVVPKVEVKLETCGVQPAAKLQSVLKTPCTVQQPKTVLVSQTTTTVSQTTTTTTTMTTVVKQEEDDHVPEPCNDVEITAVAAEEEVETDMCDIPVETAAEETVATEEVVADSEEMDAMPSINSVEEMCTSPQPEPSADSLPVVPEDVAPSAVVPPVTVKAEPSTTMVSSTSKTTAAAAIATATLTSSTSVVKKAVAAAAVTTATAVTKSTTAGDTKTTVTKTVTSNKVYLGKITKVTKKVKKNKGTLPPFCRFQTFVSKQRSIMVLPQHELRKMARRGSLREATGFSYTAKVNPQSWPYGVSPRPCFKTAWRYRNQMLTTIHQVALQLRVLWASLRWDDLQAKSPPGGTNTMTTESDVQTTELLKRKDIGPFGLRSEYLVRRITVPIDLPSKPREKVTPQRTGLRERRRPESPQHKGPSVTEVWVPEEDLELWEIRQFGEKIEKQQLAVREKLAQVHAQQSADKIRAQMEQQLKQQRLAMQQKRLQDGGAVGTTPKGTTTKTITVTVSTPQQAAAQGMNKVALVSSGSPVKGTTLTSLVTTPGNPGVGGTRAVRRIFTTRAPAAGNPGDGTKVPISAPVLMPKNPQQIVVRAPVAGQARPAVLAVRGVLPAGANAVVRPAMASAQPTQGAPVRAQIQIIQGPNGQLQVRGLLPGQQLLRLPDGRLQLLTLPVQTAAANPAATTAATTTSTPTGQQTIQIATLRPALSLAPATSAVSAGPAVATAPTVVAAPQATVAVATPQATVQLVSQPSQIKMQPTMVLSTALPVSASGVVTTTAATLAPKLIQIRPQLSTAVQQHLIQQQVKGTAPATTVRLQAATVSIPGLATMVANPGGAQQVVATKTVLAPAAPSKDAATNPATKPSEAAATKAEGDLTSPVVSPPNSPQQFVLTSAITQQIVRQALMNPQTSPEIQQKLLALQRHHQQMQRTPAFGQVKLSSNIQKLSQIPCPWVTVCQQVLKGIVDKIEREEKTTGRRQRAKESAEERKARACQAKLQGVLVRHTDFLRREIMRKRALMEKELQIQIQSSESEGSSPVAARSKAKKPKLTSGANRGPAPTAPRPSPALGGGVLMGGHPKQRAGGGATMGHHKLYCVCKKPYDPSKFYICCDQCQDWFHGRCVGVLQSEADSIEEYICPTCQRNSNINQANLKPLQGRDFDNLRKLLKGLQTHKMAWPFLEPVDAKEAPDYYTIIKEPMDLQTIERRLQSRQYQKLSEFIGDMTKDL</sequence>
<dbReference type="InterPro" id="IPR011011">
    <property type="entry name" value="Znf_FYVE_PHD"/>
</dbReference>
<keyword evidence="3 10" id="KW-0863">Zinc-finger</keyword>
<dbReference type="EMBL" id="ABJB010344684">
    <property type="status" value="NOT_ANNOTATED_CDS"/>
    <property type="molecule type" value="Genomic_DNA"/>
</dbReference>
<dbReference type="GO" id="GO:0008270">
    <property type="term" value="F:zinc ion binding"/>
    <property type="evidence" value="ECO:0007669"/>
    <property type="project" value="UniProtKB-KW"/>
</dbReference>
<dbReference type="Pfam" id="PF00439">
    <property type="entry name" value="Bromodomain"/>
    <property type="match status" value="1"/>
</dbReference>
<dbReference type="VEuPathDB" id="VectorBase:ISCW023060"/>
<dbReference type="InterPro" id="IPR001965">
    <property type="entry name" value="Znf_PHD"/>
</dbReference>
<dbReference type="HOGENOM" id="CLU_000284_0_0_1"/>
<keyword evidence="17" id="KW-1185">Reference proteome</keyword>
<dbReference type="STRING" id="6945.B7QLX5"/>
<evidence type="ECO:0000313" key="15">
    <source>
        <dbReference type="EMBL" id="EEC19847.1"/>
    </source>
</evidence>
<keyword evidence="15" id="KW-0012">Acyltransferase</keyword>
<dbReference type="OrthoDB" id="784962at2759"/>
<dbReference type="VEuPathDB" id="VectorBase:ISCI023060"/>
<dbReference type="InterPro" id="IPR001487">
    <property type="entry name" value="Bromodomain"/>
</dbReference>
<dbReference type="GO" id="GO:0000978">
    <property type="term" value="F:RNA polymerase II cis-regulatory region sequence-specific DNA binding"/>
    <property type="evidence" value="ECO:0000318"/>
    <property type="project" value="GO_Central"/>
</dbReference>
<dbReference type="CDD" id="cd15559">
    <property type="entry name" value="PHD1_BPTF"/>
    <property type="match status" value="1"/>
</dbReference>
<dbReference type="Pfam" id="PF02791">
    <property type="entry name" value="DDT"/>
    <property type="match status" value="1"/>
</dbReference>
<dbReference type="EnsemblMetazoa" id="ISCW023060-RA">
    <property type="protein sequence ID" value="ISCW023060-PA"/>
    <property type="gene ID" value="ISCW023060"/>
</dbReference>
<dbReference type="PANTHER" id="PTHR45975">
    <property type="entry name" value="NUCLEOSOME-REMODELING FACTOR SUBUNIT BPTF"/>
    <property type="match status" value="1"/>
</dbReference>
<dbReference type="Pfam" id="PF15613">
    <property type="entry name" value="WSD"/>
    <property type="match status" value="1"/>
</dbReference>
<keyword evidence="18" id="KW-1267">Proteomics identification</keyword>
<dbReference type="Gene3D" id="1.20.920.10">
    <property type="entry name" value="Bromodomain-like"/>
    <property type="match status" value="1"/>
</dbReference>
<feature type="compositionally biased region" description="Low complexity" evidence="11">
    <location>
        <begin position="2258"/>
        <end position="2267"/>
    </location>
</feature>
<feature type="region of interest" description="Disordered" evidence="11">
    <location>
        <begin position="1"/>
        <end position="23"/>
    </location>
</feature>
<keyword evidence="2" id="KW-0479">Metal-binding</keyword>
<dbReference type="PROSITE" id="PS01359">
    <property type="entry name" value="ZF_PHD_1"/>
    <property type="match status" value="2"/>
</dbReference>
<dbReference type="EMBL" id="ABJB010794056">
    <property type="status" value="NOT_ANNOTATED_CDS"/>
    <property type="molecule type" value="Genomic_DNA"/>
</dbReference>
<evidence type="ECO:0000256" key="10">
    <source>
        <dbReference type="PROSITE-ProRule" id="PRU00146"/>
    </source>
</evidence>
<dbReference type="Gene3D" id="3.30.40.10">
    <property type="entry name" value="Zinc/RING finger domain, C3HC4 (zinc finger)"/>
    <property type="match status" value="2"/>
</dbReference>
<feature type="domain" description="PHD-type" evidence="13">
    <location>
        <begin position="2323"/>
        <end position="2374"/>
    </location>
</feature>
<keyword evidence="6 9" id="KW-0103">Bromodomain</keyword>
<evidence type="ECO:0000256" key="9">
    <source>
        <dbReference type="PROSITE-ProRule" id="PRU00035"/>
    </source>
</evidence>
<feature type="region of interest" description="Disordered" evidence="11">
    <location>
        <begin position="2258"/>
        <end position="2315"/>
    </location>
</feature>
<name>B7QLX5_IXOSC</name>
<evidence type="ECO:0000313" key="17">
    <source>
        <dbReference type="Proteomes" id="UP000001555"/>
    </source>
</evidence>
<dbReference type="FunFam" id="3.30.40.10:FF:000048">
    <property type="entry name" value="nucleosome-remodeling factor subunit BPTF isoform X1"/>
    <property type="match status" value="1"/>
</dbReference>
<evidence type="ECO:0000256" key="4">
    <source>
        <dbReference type="ARBA" id="ARBA00022833"/>
    </source>
</evidence>
<evidence type="ECO:0000256" key="8">
    <source>
        <dbReference type="ARBA" id="ARBA00023242"/>
    </source>
</evidence>
<dbReference type="EMBL" id="ABJB010652208">
    <property type="status" value="NOT_ANNOTATED_CDS"/>
    <property type="molecule type" value="Genomic_DNA"/>
</dbReference>
<dbReference type="Proteomes" id="UP000001555">
    <property type="component" value="Unassembled WGS sequence"/>
</dbReference>
<evidence type="ECO:0000256" key="6">
    <source>
        <dbReference type="ARBA" id="ARBA00023117"/>
    </source>
</evidence>